<feature type="region of interest" description="Disordered" evidence="1">
    <location>
        <begin position="113"/>
        <end position="145"/>
    </location>
</feature>
<feature type="signal peptide" evidence="2">
    <location>
        <begin position="1"/>
        <end position="32"/>
    </location>
</feature>
<dbReference type="STRING" id="1391654.AKJ09_06016"/>
<accession>A0A0K1Q0T9</accession>
<evidence type="ECO:0000313" key="3">
    <source>
        <dbReference type="EMBL" id="AKU99352.1"/>
    </source>
</evidence>
<keyword evidence="4" id="KW-1185">Reference proteome</keyword>
<feature type="compositionally biased region" description="Pro residues" evidence="1">
    <location>
        <begin position="118"/>
        <end position="136"/>
    </location>
</feature>
<dbReference type="KEGG" id="llu:AKJ09_06016"/>
<gene>
    <name evidence="3" type="ORF">AKJ09_06016</name>
</gene>
<dbReference type="Proteomes" id="UP000064967">
    <property type="component" value="Chromosome"/>
</dbReference>
<evidence type="ECO:0000256" key="2">
    <source>
        <dbReference type="SAM" id="SignalP"/>
    </source>
</evidence>
<proteinExistence type="predicted"/>
<dbReference type="EMBL" id="CP012333">
    <property type="protein sequence ID" value="AKU99352.1"/>
    <property type="molecule type" value="Genomic_DNA"/>
</dbReference>
<sequence>MGSSLKRQRRMRWTLACLGGLLLVSADDVASAQVEVHDTGSKVDARKLDALVALELGEQGTSIDVVVTIADDATSAELVVRDEALSAERHAVVDLSGVTDVERIIALSVGELARSAGEPPPPPPLAPSPPPSPPPRDAARPESSRPVRAPYVLAQIGLRTMFSGGATVFTPRVEGGLSLSPSWRAGAFGYYGRASADDVLGSVAVDMVGAGVSTTFDFVRSDRVLVGTGPRLELGWMWGRGEGVGASTSSTPTFAATWELQAFTRIVRSAGVVVALDLGFAGPALDLHANDASDRSVLNLAGPYAGLSLGLGILPSRVP</sequence>
<evidence type="ECO:0000313" key="4">
    <source>
        <dbReference type="Proteomes" id="UP000064967"/>
    </source>
</evidence>
<evidence type="ECO:0000256" key="1">
    <source>
        <dbReference type="SAM" id="MobiDB-lite"/>
    </source>
</evidence>
<organism evidence="3 4">
    <name type="scientific">Labilithrix luteola</name>
    <dbReference type="NCBI Taxonomy" id="1391654"/>
    <lineage>
        <taxon>Bacteria</taxon>
        <taxon>Pseudomonadati</taxon>
        <taxon>Myxococcota</taxon>
        <taxon>Polyangia</taxon>
        <taxon>Polyangiales</taxon>
        <taxon>Labilitrichaceae</taxon>
        <taxon>Labilithrix</taxon>
    </lineage>
</organism>
<feature type="chain" id="PRO_5005466378" description="Flagellar hook-length control protein FliK" evidence="2">
    <location>
        <begin position="33"/>
        <end position="319"/>
    </location>
</feature>
<keyword evidence="2" id="KW-0732">Signal</keyword>
<protein>
    <recommendedName>
        <fullName evidence="5">Flagellar hook-length control protein FliK</fullName>
    </recommendedName>
</protein>
<evidence type="ECO:0008006" key="5">
    <source>
        <dbReference type="Google" id="ProtNLM"/>
    </source>
</evidence>
<reference evidence="3 4" key="1">
    <citation type="submission" date="2015-08" db="EMBL/GenBank/DDBJ databases">
        <authorList>
            <person name="Babu N.S."/>
            <person name="Beckwith C.J."/>
            <person name="Beseler K.G."/>
            <person name="Brison A."/>
            <person name="Carone J.V."/>
            <person name="Caskin T.P."/>
            <person name="Diamond M."/>
            <person name="Durham M.E."/>
            <person name="Foxe J.M."/>
            <person name="Go M."/>
            <person name="Henderson B.A."/>
            <person name="Jones I.B."/>
            <person name="McGettigan J.A."/>
            <person name="Micheletti S.J."/>
            <person name="Nasrallah M.E."/>
            <person name="Ortiz D."/>
            <person name="Piller C.R."/>
            <person name="Privatt S.R."/>
            <person name="Schneider S.L."/>
            <person name="Sharp S."/>
            <person name="Smith T.C."/>
            <person name="Stanton J.D."/>
            <person name="Ullery H.E."/>
            <person name="Wilson R.J."/>
            <person name="Serrano M.G."/>
            <person name="Buck G."/>
            <person name="Lee V."/>
            <person name="Wang Y."/>
            <person name="Carvalho R."/>
            <person name="Voegtly L."/>
            <person name="Shi R."/>
            <person name="Duckworth R."/>
            <person name="Johnson A."/>
            <person name="Loviza R."/>
            <person name="Walstead R."/>
            <person name="Shah Z."/>
            <person name="Kiflezghi M."/>
            <person name="Wade K."/>
            <person name="Ball S.L."/>
            <person name="Bradley K.W."/>
            <person name="Asai D.J."/>
            <person name="Bowman C.A."/>
            <person name="Russell D.A."/>
            <person name="Pope W.H."/>
            <person name="Jacobs-Sera D."/>
            <person name="Hendrix R.W."/>
            <person name="Hatfull G.F."/>
        </authorList>
    </citation>
    <scope>NUCLEOTIDE SEQUENCE [LARGE SCALE GENOMIC DNA]</scope>
    <source>
        <strain evidence="3 4">DSM 27648</strain>
    </source>
</reference>
<dbReference type="AlphaFoldDB" id="A0A0K1Q0T9"/>
<name>A0A0K1Q0T9_9BACT</name>